<accession>A0A847RV89</accession>
<evidence type="ECO:0000313" key="3">
    <source>
        <dbReference type="EMBL" id="NLR66932.1"/>
    </source>
</evidence>
<feature type="domain" description="GH16" evidence="2">
    <location>
        <begin position="412"/>
        <end position="753"/>
    </location>
</feature>
<dbReference type="SUPFAM" id="SSF49899">
    <property type="entry name" value="Concanavalin A-like lectins/glucanases"/>
    <property type="match status" value="1"/>
</dbReference>
<comment type="caution">
    <text evidence="3">The sequence shown here is derived from an EMBL/GenBank/DDBJ whole genome shotgun (WGS) entry which is preliminary data.</text>
</comment>
<evidence type="ECO:0000256" key="1">
    <source>
        <dbReference type="ARBA" id="ARBA00006865"/>
    </source>
</evidence>
<comment type="similarity">
    <text evidence="1">Belongs to the glycosyl hydrolase 16 family.</text>
</comment>
<evidence type="ECO:0000313" key="4">
    <source>
        <dbReference type="Proteomes" id="UP000570474"/>
    </source>
</evidence>
<gene>
    <name evidence="3" type="ORF">HGH92_21670</name>
</gene>
<dbReference type="PROSITE" id="PS51762">
    <property type="entry name" value="GH16_2"/>
    <property type="match status" value="1"/>
</dbReference>
<dbReference type="InterPro" id="IPR013320">
    <property type="entry name" value="ConA-like_dom_sf"/>
</dbReference>
<keyword evidence="3" id="KW-0378">Hydrolase</keyword>
<organism evidence="3 4">
    <name type="scientific">Chitinophaga varians</name>
    <dbReference type="NCBI Taxonomy" id="2202339"/>
    <lineage>
        <taxon>Bacteria</taxon>
        <taxon>Pseudomonadati</taxon>
        <taxon>Bacteroidota</taxon>
        <taxon>Chitinophagia</taxon>
        <taxon>Chitinophagales</taxon>
        <taxon>Chitinophagaceae</taxon>
        <taxon>Chitinophaga</taxon>
    </lineage>
</organism>
<dbReference type="EMBL" id="JABAIA010000002">
    <property type="protein sequence ID" value="NLR66932.1"/>
    <property type="molecule type" value="Genomic_DNA"/>
</dbReference>
<dbReference type="CDD" id="cd00413">
    <property type="entry name" value="Glyco_hydrolase_16"/>
    <property type="match status" value="1"/>
</dbReference>
<dbReference type="Proteomes" id="UP000570474">
    <property type="component" value="Unassembled WGS sequence"/>
</dbReference>
<reference evidence="3 4" key="1">
    <citation type="submission" date="2020-04" db="EMBL/GenBank/DDBJ databases">
        <authorList>
            <person name="Yin C."/>
        </authorList>
    </citation>
    <scope>NUCLEOTIDE SEQUENCE [LARGE SCALE GENOMIC DNA]</scope>
    <source>
        <strain evidence="3 4">Ae27</strain>
    </source>
</reference>
<dbReference type="InterPro" id="IPR000757">
    <property type="entry name" value="Beta-glucanase-like"/>
</dbReference>
<sequence length="795" mass="88633">MNFELKKINWIPGKEAAQLQVMTLKVREAKAADVESNYTTISNALMILPDGTVFNPPAISDLKSGENYVFRLINNDPAGGKLDMTVNVPTEFKTADIPQKYYHNSELIYNKPAGSFRDAMLPPKIGAYYSLEYAMRDWFGNFANCSSTGSTVKVLDHIGLKVGKKGDGIVVPITLADITSNTGNKYYSIGVHFYVAAADLPATGEWPLISVMAAGENGIYVYVDCATRKIHWRQKSASASEEMISNGTINPDSWNKILVFRAADPAQSKMWLNYVDAATGQFSNASAFVDNNLHNLEIGNKTVDNSTVMSAVGGVFKYVYFTDIIMDGNIAGKYQDPPYPIGILEDITDPANKYQILRKNMIVLNNDRIVCTVPPDAPVGRRKFYIQNSSGVTAPIDIEVLPDAKALAPIVADFENNPTEAGRTVVNAFYPMAKAWGGANGGVAPENIYIQDNLLVFEAHGDSYDGSLQGYNRDGSPKKHDIPNDPLFGNPWKRRVGAVMSTKEYCGYGSFRITAKLPEKIGVAPAFWTFHYGEVYPQDPRYEQLLAQGLRRQGSYEDGYYIVENNEIDIELPSHNAMYVFATVAEMLTPNYNIVWNGELVAVANDPDTSKNGTWKLINAAKPNLAESWVKVNDEIQRLYQPTKFNMKCNNWKGELGGGNGFTFGTDPFQDEYLAMLTSLDRNVWDGRFHEFRFDWYADRVEFFVDGARVQVNSHFVPDVPGRWTVGLWFPSKPDRNEPWKVDPLGAWAGPVADWRYQKMLVSRMSFEPFTDTVAGGANRLVGETYPFAGFKQFV</sequence>
<dbReference type="GO" id="GO:0004553">
    <property type="term" value="F:hydrolase activity, hydrolyzing O-glycosyl compounds"/>
    <property type="evidence" value="ECO:0007669"/>
    <property type="project" value="InterPro"/>
</dbReference>
<dbReference type="Gene3D" id="2.60.120.200">
    <property type="match status" value="1"/>
</dbReference>
<name>A0A847RV89_9BACT</name>
<proteinExistence type="inferred from homology"/>
<evidence type="ECO:0000259" key="2">
    <source>
        <dbReference type="PROSITE" id="PS51762"/>
    </source>
</evidence>
<dbReference type="GO" id="GO:0005975">
    <property type="term" value="P:carbohydrate metabolic process"/>
    <property type="evidence" value="ECO:0007669"/>
    <property type="project" value="InterPro"/>
</dbReference>
<keyword evidence="4" id="KW-1185">Reference proteome</keyword>
<dbReference type="RefSeq" id="WP_168872830.1">
    <property type="nucleotide sequence ID" value="NZ_JABAIA010000002.1"/>
</dbReference>
<protein>
    <submittedName>
        <fullName evidence="3">Glycoside hydrolase family 16 protein</fullName>
    </submittedName>
</protein>
<dbReference type="AlphaFoldDB" id="A0A847RV89"/>